<organism evidence="1 2">
    <name type="scientific">Hymenobacter profundi</name>
    <dbReference type="NCBI Taxonomy" id="1982110"/>
    <lineage>
        <taxon>Bacteria</taxon>
        <taxon>Pseudomonadati</taxon>
        <taxon>Bacteroidota</taxon>
        <taxon>Cytophagia</taxon>
        <taxon>Cytophagales</taxon>
        <taxon>Hymenobacteraceae</taxon>
        <taxon>Hymenobacter</taxon>
    </lineage>
</organism>
<evidence type="ECO:0000313" key="2">
    <source>
        <dbReference type="Proteomes" id="UP000826188"/>
    </source>
</evidence>
<sequence>MRQQRKAGDPTMAEYQEHPDFWLLWSADPILTTRNSLETGAMPQYTLTLKGQTQYKNHAVYEVGFVCNRPNAFSGR</sequence>
<dbReference type="Proteomes" id="UP000826188">
    <property type="component" value="Unassembled WGS sequence"/>
</dbReference>
<proteinExistence type="predicted"/>
<keyword evidence="2" id="KW-1185">Reference proteome</keyword>
<name>A0ABS6WYM0_9BACT</name>
<protein>
    <submittedName>
        <fullName evidence="1">Uncharacterized protein</fullName>
    </submittedName>
</protein>
<gene>
    <name evidence="1" type="ORF">KYK14_08800</name>
</gene>
<comment type="caution">
    <text evidence="1">The sequence shown here is derived from an EMBL/GenBank/DDBJ whole genome shotgun (WGS) entry which is preliminary data.</text>
</comment>
<dbReference type="EMBL" id="JAHWGL010000027">
    <property type="protein sequence ID" value="MBW3128646.1"/>
    <property type="molecule type" value="Genomic_DNA"/>
</dbReference>
<accession>A0ABS6WYM0</accession>
<reference evidence="1 2" key="1">
    <citation type="submission" date="2021-07" db="EMBL/GenBank/DDBJ databases">
        <title>Hymenobacter profundi sp. nov., isolated from deep-sea water.</title>
        <authorList>
            <person name="Kim M.K."/>
        </authorList>
    </citation>
    <scope>NUCLEOTIDE SEQUENCE [LARGE SCALE GENOMIC DNA]</scope>
    <source>
        <strain evidence="1 2">M2</strain>
    </source>
</reference>
<dbReference type="RefSeq" id="WP_219158526.1">
    <property type="nucleotide sequence ID" value="NZ_JAHWGL010000027.1"/>
</dbReference>
<evidence type="ECO:0000313" key="1">
    <source>
        <dbReference type="EMBL" id="MBW3128646.1"/>
    </source>
</evidence>